<keyword evidence="5" id="KW-1185">Reference proteome</keyword>
<reference evidence="4" key="1">
    <citation type="submission" date="2022-10" db="EMBL/GenBank/DDBJ databases">
        <title>Tapping the CABI collections for fungal endophytes: first genome assemblies for Collariella, Neodidymelliopsis, Ascochyta clinopodiicola, Didymella pomorum, Didymosphaeria variabile, Neocosmospora piperis and Neocucurbitaria cava.</title>
        <authorList>
            <person name="Hill R."/>
        </authorList>
    </citation>
    <scope>NUCLEOTIDE SEQUENCE</scope>
    <source>
        <strain evidence="4">IMI 355082</strain>
    </source>
</reference>
<evidence type="ECO:0000313" key="5">
    <source>
        <dbReference type="Proteomes" id="UP001140453"/>
    </source>
</evidence>
<dbReference type="SUPFAM" id="SSF52096">
    <property type="entry name" value="ClpP/crotonase"/>
    <property type="match status" value="1"/>
</dbReference>
<dbReference type="Proteomes" id="UP001140453">
    <property type="component" value="Unassembled WGS sequence"/>
</dbReference>
<gene>
    <name evidence="4" type="ORF">N0V93_005443</name>
</gene>
<dbReference type="OrthoDB" id="27214at2759"/>
<name>A0A9W8YUR0_9PEZI</name>
<proteinExistence type="predicted"/>
<evidence type="ECO:0000259" key="3">
    <source>
        <dbReference type="Pfam" id="PF23658"/>
    </source>
</evidence>
<dbReference type="InterPro" id="IPR029045">
    <property type="entry name" value="ClpP/crotonase-like_dom_sf"/>
</dbReference>
<evidence type="ECO:0000256" key="1">
    <source>
        <dbReference type="SAM" id="MobiDB-lite"/>
    </source>
</evidence>
<organism evidence="4 5">
    <name type="scientific">Gnomoniopsis smithogilvyi</name>
    <dbReference type="NCBI Taxonomy" id="1191159"/>
    <lineage>
        <taxon>Eukaryota</taxon>
        <taxon>Fungi</taxon>
        <taxon>Dikarya</taxon>
        <taxon>Ascomycota</taxon>
        <taxon>Pezizomycotina</taxon>
        <taxon>Sordariomycetes</taxon>
        <taxon>Sordariomycetidae</taxon>
        <taxon>Diaporthales</taxon>
        <taxon>Gnomoniaceae</taxon>
        <taxon>Gnomoniopsis</taxon>
    </lineage>
</organism>
<dbReference type="Pfam" id="PF23658">
    <property type="entry name" value="PDZ_CPAF_rel"/>
    <property type="match status" value="1"/>
</dbReference>
<comment type="caution">
    <text evidence="4">The sequence shown here is derived from an EMBL/GenBank/DDBJ whole genome shotgun (WGS) entry which is preliminary data.</text>
</comment>
<dbReference type="PANTHER" id="PTHR37049:SF4">
    <property type="entry name" value="RHODANESE DOMAIN-CONTAINING PROTEIN"/>
    <property type="match status" value="1"/>
</dbReference>
<feature type="domain" description="CPAF-like PDZ" evidence="3">
    <location>
        <begin position="164"/>
        <end position="289"/>
    </location>
</feature>
<accession>A0A9W8YUR0</accession>
<keyword evidence="2" id="KW-0732">Signal</keyword>
<dbReference type="Gene3D" id="3.90.226.10">
    <property type="entry name" value="2-enoyl-CoA Hydratase, Chain A, domain 1"/>
    <property type="match status" value="1"/>
</dbReference>
<dbReference type="EMBL" id="JAPEVB010000003">
    <property type="protein sequence ID" value="KAJ4391823.1"/>
    <property type="molecule type" value="Genomic_DNA"/>
</dbReference>
<evidence type="ECO:0000313" key="4">
    <source>
        <dbReference type="EMBL" id="KAJ4391823.1"/>
    </source>
</evidence>
<sequence>MMLRYAPVLLTTTWWIATAESRHADTRVLQARNETEPCAQVSSAWAAQKAANASATVVVDGQLAYDCLNSVPLHEDDAVKLVRSIQPFLDWQTTSSYLKDPPEGYQFPAFDVEAAFDDIISNVQSGQYQNEYEFQNDLYLTFSKAKDGHFRFFPDLLTAAIVFRRDNLALASVSLDGKSVPKIYTLSDIRLYNSDPSFVPSPIASLNGKDPVATNEELSLLGVLQDRDALYNTMFYSPAFFASNKGDWQGYYGGSGRFGYVWPGPNTAVEFENGTTVNYQTTARVVGDFSGISDGPSFYAKYCSGSQPVTAVASPTVTTPLPTSTSTAAPTGNLTAPPPLGYPEPVVITSDQSAAGYFLPNTDAPAIPVEFQRAVQILFEDAKAAGKTKLIVDVSANGGGYIFQGHDTFRQLFPQIQQDGFNRFRSTELGQIAGRQFSAAIPNGFDPETSGNDTLIGIYESYQNYRYDLDVANKSFTSVEDKFSTDTFNNDNFTQIHRWNFDDPLTTSNITYGIGYDVTGYRSRQNFTQPFAAENIILLYDGYCASTCTLFSEFLRVQAGVRSVTFGGRPELAGDGDVPIIQNYGGVKGSNNVGYSYFNTLAAISLGAQGLTPNEASGPVALSEAEIEFLNLNLDTYALNRSTGTSLNVRDNILRDHLEDGVPAQFIYEPTDCRLFYTPLSIVDPVEQWRLAAEAAWGDGSCVAGTLQSTSGSRLKRGVTSAAGVKMGKVVSMPDKAPLVTTDWVEGVPY</sequence>
<protein>
    <recommendedName>
        <fullName evidence="3">CPAF-like PDZ domain-containing protein</fullName>
    </recommendedName>
</protein>
<dbReference type="PANTHER" id="PTHR37049">
    <property type="entry name" value="PEPTIDASE S41 FAMILY PROTEIN"/>
    <property type="match status" value="1"/>
</dbReference>
<dbReference type="InterPro" id="IPR056186">
    <property type="entry name" value="PDZ_CPAF-rel"/>
</dbReference>
<dbReference type="InterPro" id="IPR052766">
    <property type="entry name" value="S41A_metabolite_peptidase"/>
</dbReference>
<dbReference type="AlphaFoldDB" id="A0A9W8YUR0"/>
<evidence type="ECO:0000256" key="2">
    <source>
        <dbReference type="SAM" id="SignalP"/>
    </source>
</evidence>
<feature type="region of interest" description="Disordered" evidence="1">
    <location>
        <begin position="317"/>
        <end position="338"/>
    </location>
</feature>
<feature type="signal peptide" evidence="2">
    <location>
        <begin position="1"/>
        <end position="21"/>
    </location>
</feature>
<feature type="chain" id="PRO_5040875154" description="CPAF-like PDZ domain-containing protein" evidence="2">
    <location>
        <begin position="22"/>
        <end position="750"/>
    </location>
</feature>
<feature type="compositionally biased region" description="Low complexity" evidence="1">
    <location>
        <begin position="317"/>
        <end position="331"/>
    </location>
</feature>